<reference evidence="2 3" key="1">
    <citation type="journal article" date="2011" name="PLoS Genet.">
        <title>Comparative genomic analysis of human fungal pathogens causing paracoccidioidomycosis.</title>
        <authorList>
            <person name="Desjardins C.A."/>
            <person name="Champion M.D."/>
            <person name="Holder J.W."/>
            <person name="Muszewska A."/>
            <person name="Goldberg J."/>
            <person name="Bailao A.M."/>
            <person name="Brigido M.M."/>
            <person name="Ferreira M.E."/>
            <person name="Garcia A.M."/>
            <person name="Grynberg M."/>
            <person name="Gujja S."/>
            <person name="Heiman D.I."/>
            <person name="Henn M.R."/>
            <person name="Kodira C.D."/>
            <person name="Leon-Narvaez H."/>
            <person name="Longo L.V."/>
            <person name="Ma L.J."/>
            <person name="Malavazi I."/>
            <person name="Matsuo A.L."/>
            <person name="Morais F.V."/>
            <person name="Pereira M."/>
            <person name="Rodriguez-Brito S."/>
            <person name="Sakthikumar S."/>
            <person name="Salem-Izacc S.M."/>
            <person name="Sykes S.M."/>
            <person name="Teixeira M.M."/>
            <person name="Vallejo M.C."/>
            <person name="Walter M.E."/>
            <person name="Yandava C."/>
            <person name="Young S."/>
            <person name="Zeng Q."/>
            <person name="Zucker J."/>
            <person name="Felipe M.S."/>
            <person name="Goldman G.H."/>
            <person name="Haas B.J."/>
            <person name="McEwen J.G."/>
            <person name="Nino-Vega G."/>
            <person name="Puccia R."/>
            <person name="San-Blas G."/>
            <person name="Soares C.M."/>
            <person name="Birren B.W."/>
            <person name="Cuomo C.A."/>
        </authorList>
    </citation>
    <scope>NUCLEOTIDE SEQUENCE [LARGE SCALE GENOMIC DNA]</scope>
    <source>
        <strain evidence="3">ATCC MYA-826 / Pb01</strain>
    </source>
</reference>
<keyword evidence="3" id="KW-1185">Reference proteome</keyword>
<name>C1HB36_PARBA</name>
<dbReference type="HOGENOM" id="CLU_2558900_0_0_1"/>
<dbReference type="RefSeq" id="XP_015700822.1">
    <property type="nucleotide sequence ID" value="XM_015846387.1"/>
</dbReference>
<dbReference type="Proteomes" id="UP000002059">
    <property type="component" value="Partially assembled WGS sequence"/>
</dbReference>
<feature type="region of interest" description="Disordered" evidence="1">
    <location>
        <begin position="58"/>
        <end position="82"/>
    </location>
</feature>
<sequence>MVRYDARSPPDRAEELVASGFQRCKWQYGIWFQLNYFLPSNPSEKLVRSFAWSSHLTTPQRPRAGLKEDELDVSTSTGGAEF</sequence>
<organism evidence="2 3">
    <name type="scientific">Paracoccidioides lutzii (strain ATCC MYA-826 / Pb01)</name>
    <name type="common">Paracoccidioides brasiliensis</name>
    <dbReference type="NCBI Taxonomy" id="502779"/>
    <lineage>
        <taxon>Eukaryota</taxon>
        <taxon>Fungi</taxon>
        <taxon>Dikarya</taxon>
        <taxon>Ascomycota</taxon>
        <taxon>Pezizomycotina</taxon>
        <taxon>Eurotiomycetes</taxon>
        <taxon>Eurotiomycetidae</taxon>
        <taxon>Onygenales</taxon>
        <taxon>Ajellomycetaceae</taxon>
        <taxon>Paracoccidioides</taxon>
    </lineage>
</organism>
<evidence type="ECO:0000256" key="1">
    <source>
        <dbReference type="SAM" id="MobiDB-lite"/>
    </source>
</evidence>
<accession>C1HB36</accession>
<dbReference type="AlphaFoldDB" id="C1HB36"/>
<feature type="compositionally biased region" description="Polar residues" evidence="1">
    <location>
        <begin position="73"/>
        <end position="82"/>
    </location>
</feature>
<protein>
    <submittedName>
        <fullName evidence="2">Uncharacterized protein</fullName>
    </submittedName>
</protein>
<proteinExistence type="predicted"/>
<dbReference type="KEGG" id="pbl:PAAG_07977"/>
<dbReference type="VEuPathDB" id="FungiDB:PAAG_07977"/>
<dbReference type="EMBL" id="KN294019">
    <property type="protein sequence ID" value="EEH37559.2"/>
    <property type="molecule type" value="Genomic_DNA"/>
</dbReference>
<evidence type="ECO:0000313" key="2">
    <source>
        <dbReference type="EMBL" id="EEH37559.2"/>
    </source>
</evidence>
<dbReference type="GeneID" id="9093297"/>
<gene>
    <name evidence="2" type="ORF">PAAG_07977</name>
</gene>
<evidence type="ECO:0000313" key="3">
    <source>
        <dbReference type="Proteomes" id="UP000002059"/>
    </source>
</evidence>